<dbReference type="InterPro" id="IPR050097">
    <property type="entry name" value="Ferredoxin-NADP_redctase_2"/>
</dbReference>
<dbReference type="SUPFAM" id="SSF51905">
    <property type="entry name" value="FAD/NAD(P)-binding domain"/>
    <property type="match status" value="1"/>
</dbReference>
<dbReference type="InterPro" id="IPR008255">
    <property type="entry name" value="Pyr_nucl-diS_OxRdtase_2_AS"/>
</dbReference>
<evidence type="ECO:0000256" key="2">
    <source>
        <dbReference type="ARBA" id="ARBA00009333"/>
    </source>
</evidence>
<evidence type="ECO:0000259" key="10">
    <source>
        <dbReference type="Pfam" id="PF07992"/>
    </source>
</evidence>
<dbReference type="CDD" id="cd03026">
    <property type="entry name" value="AhpF_NTD_C"/>
    <property type="match status" value="1"/>
</dbReference>
<comment type="similarity">
    <text evidence="2">Belongs to the class-II pyridine nucleotide-disulfide oxidoreductase family.</text>
</comment>
<dbReference type="InterPro" id="IPR044141">
    <property type="entry name" value="AhpF_NTD_C"/>
</dbReference>
<evidence type="ECO:0000313" key="13">
    <source>
        <dbReference type="Proteomes" id="UP001629246"/>
    </source>
</evidence>
<evidence type="ECO:0000259" key="11">
    <source>
        <dbReference type="Pfam" id="PF13192"/>
    </source>
</evidence>
<dbReference type="InterPro" id="IPR012081">
    <property type="entry name" value="Alkyl_hydroperoxide_Rdtase_suF"/>
</dbReference>
<dbReference type="InterPro" id="IPR023753">
    <property type="entry name" value="FAD/NAD-binding_dom"/>
</dbReference>
<comment type="caution">
    <text evidence="12">The sequence shown here is derived from an EMBL/GenBank/DDBJ whole genome shotgun (WGS) entry which is preliminary data.</text>
</comment>
<evidence type="ECO:0000256" key="4">
    <source>
        <dbReference type="ARBA" id="ARBA00022630"/>
    </source>
</evidence>
<dbReference type="PROSITE" id="PS00573">
    <property type="entry name" value="PYRIDINE_REDOX_2"/>
    <property type="match status" value="1"/>
</dbReference>
<dbReference type="EMBL" id="JAQQFM010000003">
    <property type="protein sequence ID" value="MFL9924240.1"/>
    <property type="molecule type" value="Genomic_DNA"/>
</dbReference>
<dbReference type="InterPro" id="IPR012336">
    <property type="entry name" value="Thioredoxin-like_fold"/>
</dbReference>
<dbReference type="SUPFAM" id="SSF52833">
    <property type="entry name" value="Thioredoxin-like"/>
    <property type="match status" value="2"/>
</dbReference>
<keyword evidence="4" id="KW-0285">Flavoprotein</keyword>
<dbReference type="PRINTS" id="PR00469">
    <property type="entry name" value="PNDRDTASEII"/>
</dbReference>
<dbReference type="Proteomes" id="UP001629246">
    <property type="component" value="Unassembled WGS sequence"/>
</dbReference>
<dbReference type="InterPro" id="IPR036249">
    <property type="entry name" value="Thioredoxin-like_sf"/>
</dbReference>
<evidence type="ECO:0000256" key="3">
    <source>
        <dbReference type="ARBA" id="ARBA00011738"/>
    </source>
</evidence>
<protein>
    <submittedName>
        <fullName evidence="12">Alkyl hydroperoxide reductase subunit F</fullName>
    </submittedName>
</protein>
<dbReference type="CDD" id="cd02974">
    <property type="entry name" value="AhpF_NTD_N"/>
    <property type="match status" value="1"/>
</dbReference>
<dbReference type="InterPro" id="IPR036188">
    <property type="entry name" value="FAD/NAD-bd_sf"/>
</dbReference>
<comment type="subunit">
    <text evidence="3">Homodimer.</text>
</comment>
<gene>
    <name evidence="12" type="primary">ahpF</name>
    <name evidence="12" type="ORF">PQR62_08195</name>
</gene>
<dbReference type="PRINTS" id="PR00368">
    <property type="entry name" value="FADPNR"/>
</dbReference>
<dbReference type="PIRSF" id="PIRSF000238">
    <property type="entry name" value="AhpF"/>
    <property type="match status" value="1"/>
</dbReference>
<keyword evidence="9" id="KW-0676">Redox-active center</keyword>
<evidence type="ECO:0000256" key="6">
    <source>
        <dbReference type="ARBA" id="ARBA00023002"/>
    </source>
</evidence>
<dbReference type="PANTHER" id="PTHR48105">
    <property type="entry name" value="THIOREDOXIN REDUCTASE 1-RELATED-RELATED"/>
    <property type="match status" value="1"/>
</dbReference>
<evidence type="ECO:0000256" key="9">
    <source>
        <dbReference type="ARBA" id="ARBA00023284"/>
    </source>
</evidence>
<organism evidence="12 13">
    <name type="scientific">Herbaspirillum lusitanum</name>
    <dbReference type="NCBI Taxonomy" id="213312"/>
    <lineage>
        <taxon>Bacteria</taxon>
        <taxon>Pseudomonadati</taxon>
        <taxon>Pseudomonadota</taxon>
        <taxon>Betaproteobacteria</taxon>
        <taxon>Burkholderiales</taxon>
        <taxon>Oxalobacteraceae</taxon>
        <taxon>Herbaspirillum</taxon>
    </lineage>
</organism>
<evidence type="ECO:0000256" key="1">
    <source>
        <dbReference type="ARBA" id="ARBA00001974"/>
    </source>
</evidence>
<keyword evidence="6" id="KW-0560">Oxidoreductase</keyword>
<dbReference type="Pfam" id="PF07992">
    <property type="entry name" value="Pyr_redox_2"/>
    <property type="match status" value="1"/>
</dbReference>
<evidence type="ECO:0000256" key="8">
    <source>
        <dbReference type="ARBA" id="ARBA00023157"/>
    </source>
</evidence>
<dbReference type="Gene3D" id="3.50.50.60">
    <property type="entry name" value="FAD/NAD(P)-binding domain"/>
    <property type="match status" value="2"/>
</dbReference>
<feature type="domain" description="Thioredoxin-like fold" evidence="11">
    <location>
        <begin position="125"/>
        <end position="194"/>
    </location>
</feature>
<sequence length="530" mass="57206">MLDANLKTQLKAYLEKVTQPIEIVASLDDGAKSRELQELLQEIVTLSERITLVERVDHAARKPSFSLNRPGTDISVQFAGIPMGHEFTSLVLALLQVGGHPIKLDDKVIEQIRNLDGDYTFETYISLTCQNCPEVVQALNVMSIINPRIRSVTVDGALFQDEVEKRQIMAVPTVYMNGEVFGQGRTGVEEILAKLDTGAAARKGEELSAKEAYDVLIVGGGPAGAAAAIYAARKGIRTGVLAERFGGQVLDTLAIENFVSVKETEGPQFATALEQHVREYEVDIMNVQRAEALVPGKMIEVRLANGGVLKSKSVILATGARWREINVPGEREYRNHGVAYCPHCDGPLFKGKRVSVIGGGNSGVEAAIDLAGIVKEVTLIEFGAELRADEVLQRKLRSLPNVKVITSAQTTEITGDGKKVNGITYKERESGEVKHIELEGVFVQIGLVPNTEWLKGTIALSKHGEIEVDAKGQTSIPGVFAAGDVTTVPFKQIVIAVGEGAKASLSAFDYLIRTPFDDVPAAEKKEAVAA</sequence>
<dbReference type="PROSITE" id="PS51354">
    <property type="entry name" value="GLUTAREDOXIN_2"/>
    <property type="match status" value="1"/>
</dbReference>
<keyword evidence="5" id="KW-0274">FAD</keyword>
<evidence type="ECO:0000313" key="12">
    <source>
        <dbReference type="EMBL" id="MFL9924240.1"/>
    </source>
</evidence>
<dbReference type="InterPro" id="IPR044142">
    <property type="entry name" value="AhpF_NTD_N"/>
</dbReference>
<dbReference type="Pfam" id="PF13192">
    <property type="entry name" value="Thioredoxin_3"/>
    <property type="match status" value="1"/>
</dbReference>
<dbReference type="Gene3D" id="3.40.30.80">
    <property type="match status" value="1"/>
</dbReference>
<dbReference type="RefSeq" id="WP_408156663.1">
    <property type="nucleotide sequence ID" value="NZ_JAQQFM010000003.1"/>
</dbReference>
<dbReference type="NCBIfam" id="TIGR03140">
    <property type="entry name" value="AhpF"/>
    <property type="match status" value="1"/>
</dbReference>
<accession>A0ABW9A8F0</accession>
<evidence type="ECO:0000256" key="7">
    <source>
        <dbReference type="ARBA" id="ARBA00023027"/>
    </source>
</evidence>
<reference evidence="12 13" key="1">
    <citation type="journal article" date="2024" name="Chem. Sci.">
        <title>Discovery of megapolipeptins by genome mining of a Burkholderiales bacteria collection.</title>
        <authorList>
            <person name="Paulo B.S."/>
            <person name="Recchia M.J.J."/>
            <person name="Lee S."/>
            <person name="Fergusson C.H."/>
            <person name="Romanowski S.B."/>
            <person name="Hernandez A."/>
            <person name="Krull N."/>
            <person name="Liu D.Y."/>
            <person name="Cavanagh H."/>
            <person name="Bos A."/>
            <person name="Gray C.A."/>
            <person name="Murphy B.T."/>
            <person name="Linington R.G."/>
            <person name="Eustaquio A.S."/>
        </authorList>
    </citation>
    <scope>NUCLEOTIDE SEQUENCE [LARGE SCALE GENOMIC DNA]</scope>
    <source>
        <strain evidence="12 13">RL21-008-BIB-A</strain>
    </source>
</reference>
<keyword evidence="13" id="KW-1185">Reference proteome</keyword>
<name>A0ABW9A8F0_9BURK</name>
<keyword evidence="8" id="KW-1015">Disulfide bond</keyword>
<keyword evidence="7" id="KW-0520">NAD</keyword>
<comment type="cofactor">
    <cofactor evidence="1">
        <name>FAD</name>
        <dbReference type="ChEBI" id="CHEBI:57692"/>
    </cofactor>
</comment>
<evidence type="ECO:0000256" key="5">
    <source>
        <dbReference type="ARBA" id="ARBA00022827"/>
    </source>
</evidence>
<feature type="domain" description="FAD/NAD(P)-binding" evidence="10">
    <location>
        <begin position="213"/>
        <end position="500"/>
    </location>
</feature>
<proteinExistence type="inferred from homology"/>